<dbReference type="SMART" id="SM00724">
    <property type="entry name" value="TLC"/>
    <property type="match status" value="1"/>
</dbReference>
<evidence type="ECO:0000256" key="15">
    <source>
        <dbReference type="SAM" id="MobiDB-lite"/>
    </source>
</evidence>
<dbReference type="SUPFAM" id="SSF46689">
    <property type="entry name" value="Homeodomain-like"/>
    <property type="match status" value="1"/>
</dbReference>
<dbReference type="GO" id="GO:0005789">
    <property type="term" value="C:endoplasmic reticulum membrane"/>
    <property type="evidence" value="ECO:0007669"/>
    <property type="project" value="UniProtKB-SubCell"/>
</dbReference>
<feature type="domain" description="Homeobox" evidence="17">
    <location>
        <begin position="75"/>
        <end position="130"/>
    </location>
</feature>
<keyword evidence="6 13" id="KW-0812">Transmembrane</keyword>
<evidence type="ECO:0000256" key="14">
    <source>
        <dbReference type="RuleBase" id="RU000682"/>
    </source>
</evidence>
<keyword evidence="9" id="KW-0443">Lipid metabolism</keyword>
<keyword evidence="12 14" id="KW-0238">DNA-binding</keyword>
<dbReference type="CDD" id="cd00086">
    <property type="entry name" value="homeodomain"/>
    <property type="match status" value="1"/>
</dbReference>
<evidence type="ECO:0000256" key="6">
    <source>
        <dbReference type="ARBA" id="ARBA00022692"/>
    </source>
</evidence>
<dbReference type="Pfam" id="PF00046">
    <property type="entry name" value="Homeodomain"/>
    <property type="match status" value="1"/>
</dbReference>
<sequence>MDLMSRLSSTFWSEWFWLPQGYNWTVFKSTADKSYPDFFWIYVPIPCSLLVLLIRFLFERNICDPIGRAMHIPERRARSPPPNHTLESAFKKVKKVPDNAQMQALSKKAEMSTRQIERWFRQRKASENLSQLQKFSETGWRFFYYTVMFLYGLWTVSSKPWFYDTKACWYDYPYHEIDRDMFWYYMIELTFYWSLLISQFFDVKRKDFGQMFTHHVATILLLSLSWVDNLVRIGSLVLLIHDVADVFLEGAKLARYANKPRICDALFVVFTIVWIVSRLIIYPRVVVYTGLFEACQTVGFCFPVYYVFNCLLICLQVLHIVWTWYIVRVAVKTIQTGKTDDARSETDEDADLMASGDHIMEEEEPKQHSPTAPRRSNGTVKSS</sequence>
<keyword evidence="7" id="KW-0256">Endoplasmic reticulum</keyword>
<evidence type="ECO:0008006" key="21">
    <source>
        <dbReference type="Google" id="ProtNLM"/>
    </source>
</evidence>
<name>A0A1D1V7G4_RAMVA</name>
<dbReference type="PIRSF" id="PIRSF005225">
    <property type="entry name" value="LAG1_LAC1"/>
    <property type="match status" value="1"/>
</dbReference>
<feature type="transmembrane region" description="Helical" evidence="16">
    <location>
        <begin position="305"/>
        <end position="327"/>
    </location>
</feature>
<evidence type="ECO:0000259" key="17">
    <source>
        <dbReference type="PROSITE" id="PS50071"/>
    </source>
</evidence>
<dbReference type="FunFam" id="1.10.10.60:FF:000020">
    <property type="entry name" value="Ceramide synthase 5"/>
    <property type="match status" value="1"/>
</dbReference>
<evidence type="ECO:0000313" key="19">
    <source>
        <dbReference type="EMBL" id="GAU95617.1"/>
    </source>
</evidence>
<comment type="pathway">
    <text evidence="3">Lipid metabolism; sphingolipid metabolism.</text>
</comment>
<dbReference type="GO" id="GO:0050291">
    <property type="term" value="F:sphingosine N-acyltransferase activity"/>
    <property type="evidence" value="ECO:0007669"/>
    <property type="project" value="InterPro"/>
</dbReference>
<evidence type="ECO:0000256" key="5">
    <source>
        <dbReference type="ARBA" id="ARBA00022679"/>
    </source>
</evidence>
<feature type="region of interest" description="Disordered" evidence="15">
    <location>
        <begin position="361"/>
        <end position="383"/>
    </location>
</feature>
<evidence type="ECO:0000256" key="8">
    <source>
        <dbReference type="ARBA" id="ARBA00022989"/>
    </source>
</evidence>
<dbReference type="InterPro" id="IPR016439">
    <property type="entry name" value="Lag1/Lac1-like"/>
</dbReference>
<evidence type="ECO:0000256" key="2">
    <source>
        <dbReference type="ARBA" id="ARBA00004477"/>
    </source>
</evidence>
<protein>
    <recommendedName>
        <fullName evidence="21">Homeobox domain-containing protein</fullName>
    </recommendedName>
</protein>
<dbReference type="InterPro" id="IPR006634">
    <property type="entry name" value="TLC-dom"/>
</dbReference>
<dbReference type="EMBL" id="BDGG01000003">
    <property type="protein sequence ID" value="GAU95617.1"/>
    <property type="molecule type" value="Genomic_DNA"/>
</dbReference>
<evidence type="ECO:0000259" key="18">
    <source>
        <dbReference type="PROSITE" id="PS50922"/>
    </source>
</evidence>
<dbReference type="PROSITE" id="PS50922">
    <property type="entry name" value="TLC"/>
    <property type="match status" value="1"/>
</dbReference>
<comment type="subcellular location">
    <subcellularLocation>
        <location evidence="2">Endoplasmic reticulum membrane</location>
        <topology evidence="2">Multi-pass membrane protein</topology>
    </subcellularLocation>
    <subcellularLocation>
        <location evidence="1 12 14">Nucleus</location>
    </subcellularLocation>
</comment>
<keyword evidence="10 13" id="KW-0472">Membrane</keyword>
<dbReference type="STRING" id="947166.A0A1D1V7G4"/>
<feature type="transmembrane region" description="Helical" evidence="16">
    <location>
        <begin position="39"/>
        <end position="58"/>
    </location>
</feature>
<feature type="transmembrane region" description="Helical" evidence="16">
    <location>
        <begin position="182"/>
        <end position="201"/>
    </location>
</feature>
<evidence type="ECO:0000256" key="3">
    <source>
        <dbReference type="ARBA" id="ARBA00004760"/>
    </source>
</evidence>
<evidence type="ECO:0000256" key="16">
    <source>
        <dbReference type="SAM" id="Phobius"/>
    </source>
</evidence>
<dbReference type="AlphaFoldDB" id="A0A1D1V7G4"/>
<evidence type="ECO:0000256" key="10">
    <source>
        <dbReference type="ARBA" id="ARBA00023136"/>
    </source>
</evidence>
<dbReference type="GO" id="GO:0046513">
    <property type="term" value="P:ceramide biosynthetic process"/>
    <property type="evidence" value="ECO:0007669"/>
    <property type="project" value="InterPro"/>
</dbReference>
<dbReference type="PANTHER" id="PTHR12560">
    <property type="entry name" value="LONGEVITY ASSURANCE FACTOR 1 LAG1"/>
    <property type="match status" value="1"/>
</dbReference>
<keyword evidence="12 14" id="KW-0539">Nucleus</keyword>
<dbReference type="Gene3D" id="1.10.10.60">
    <property type="entry name" value="Homeodomain-like"/>
    <property type="match status" value="1"/>
</dbReference>
<proteinExistence type="predicted"/>
<feature type="domain" description="TLC" evidence="18">
    <location>
        <begin position="133"/>
        <end position="335"/>
    </location>
</feature>
<dbReference type="Pfam" id="PF03798">
    <property type="entry name" value="TRAM_LAG1_CLN8"/>
    <property type="match status" value="1"/>
</dbReference>
<feature type="transmembrane region" description="Helical" evidence="16">
    <location>
        <begin position="265"/>
        <end position="285"/>
    </location>
</feature>
<keyword evidence="8 16" id="KW-1133">Transmembrane helix</keyword>
<dbReference type="UniPathway" id="UPA00222"/>
<feature type="transmembrane region" description="Helical" evidence="16">
    <location>
        <begin position="142"/>
        <end position="162"/>
    </location>
</feature>
<evidence type="ECO:0000256" key="12">
    <source>
        <dbReference type="PROSITE-ProRule" id="PRU00108"/>
    </source>
</evidence>
<evidence type="ECO:0000256" key="1">
    <source>
        <dbReference type="ARBA" id="ARBA00004123"/>
    </source>
</evidence>
<dbReference type="InterPro" id="IPR001356">
    <property type="entry name" value="HD"/>
</dbReference>
<feature type="compositionally biased region" description="Polar residues" evidence="15">
    <location>
        <begin position="368"/>
        <end position="383"/>
    </location>
</feature>
<evidence type="ECO:0000256" key="9">
    <source>
        <dbReference type="ARBA" id="ARBA00023098"/>
    </source>
</evidence>
<dbReference type="SMART" id="SM00389">
    <property type="entry name" value="HOX"/>
    <property type="match status" value="1"/>
</dbReference>
<reference evidence="19 20" key="1">
    <citation type="journal article" date="2016" name="Nat. Commun.">
        <title>Extremotolerant tardigrade genome and improved radiotolerance of human cultured cells by tardigrade-unique protein.</title>
        <authorList>
            <person name="Hashimoto T."/>
            <person name="Horikawa D.D."/>
            <person name="Saito Y."/>
            <person name="Kuwahara H."/>
            <person name="Kozuka-Hata H."/>
            <person name="Shin-I T."/>
            <person name="Minakuchi Y."/>
            <person name="Ohishi K."/>
            <person name="Motoyama A."/>
            <person name="Aizu T."/>
            <person name="Enomoto A."/>
            <person name="Kondo K."/>
            <person name="Tanaka S."/>
            <person name="Hara Y."/>
            <person name="Koshikawa S."/>
            <person name="Sagara H."/>
            <person name="Miura T."/>
            <person name="Yokobori S."/>
            <person name="Miyagawa K."/>
            <person name="Suzuki Y."/>
            <person name="Kubo T."/>
            <person name="Oyama M."/>
            <person name="Kohara Y."/>
            <person name="Fujiyama A."/>
            <person name="Arakawa K."/>
            <person name="Katayama T."/>
            <person name="Toyoda A."/>
            <person name="Kunieda T."/>
        </authorList>
    </citation>
    <scope>NUCLEOTIDE SEQUENCE [LARGE SCALE GENOMIC DNA]</scope>
    <source>
        <strain evidence="19 20">YOKOZUNA-1</strain>
    </source>
</reference>
<comment type="pathway">
    <text evidence="4">Sphingolipid metabolism.</text>
</comment>
<accession>A0A1D1V7G4</accession>
<keyword evidence="5" id="KW-0808">Transferase</keyword>
<dbReference type="GO" id="GO:0005634">
    <property type="term" value="C:nucleus"/>
    <property type="evidence" value="ECO:0007669"/>
    <property type="project" value="UniProtKB-SubCell"/>
</dbReference>
<dbReference type="InterPro" id="IPR009057">
    <property type="entry name" value="Homeodomain-like_sf"/>
</dbReference>
<gene>
    <name evidence="19" type="primary">RvY_07207-1</name>
    <name evidence="19" type="synonym">RvY_07207.1</name>
    <name evidence="19" type="ORF">RvY_07207</name>
</gene>
<comment type="caution">
    <text evidence="19">The sequence shown here is derived from an EMBL/GenBank/DDBJ whole genome shotgun (WGS) entry which is preliminary data.</text>
</comment>
<dbReference type="OrthoDB" id="537032at2759"/>
<organism evidence="19 20">
    <name type="scientific">Ramazzottius varieornatus</name>
    <name type="common">Water bear</name>
    <name type="synonym">Tardigrade</name>
    <dbReference type="NCBI Taxonomy" id="947166"/>
    <lineage>
        <taxon>Eukaryota</taxon>
        <taxon>Metazoa</taxon>
        <taxon>Ecdysozoa</taxon>
        <taxon>Tardigrada</taxon>
        <taxon>Eutardigrada</taxon>
        <taxon>Parachela</taxon>
        <taxon>Hypsibioidea</taxon>
        <taxon>Ramazzottiidae</taxon>
        <taxon>Ramazzottius</taxon>
    </lineage>
</organism>
<dbReference type="PANTHER" id="PTHR12560:SF0">
    <property type="entry name" value="LD18904P"/>
    <property type="match status" value="1"/>
</dbReference>
<dbReference type="Proteomes" id="UP000186922">
    <property type="component" value="Unassembled WGS sequence"/>
</dbReference>
<dbReference type="PROSITE" id="PS50071">
    <property type="entry name" value="HOMEOBOX_2"/>
    <property type="match status" value="1"/>
</dbReference>
<evidence type="ECO:0000256" key="4">
    <source>
        <dbReference type="ARBA" id="ARBA00004991"/>
    </source>
</evidence>
<evidence type="ECO:0000256" key="11">
    <source>
        <dbReference type="ARBA" id="ARBA00049036"/>
    </source>
</evidence>
<keyword evidence="12 14" id="KW-0371">Homeobox</keyword>
<keyword evidence="20" id="KW-1185">Reference proteome</keyword>
<evidence type="ECO:0000256" key="13">
    <source>
        <dbReference type="PROSITE-ProRule" id="PRU00205"/>
    </source>
</evidence>
<evidence type="ECO:0000313" key="20">
    <source>
        <dbReference type="Proteomes" id="UP000186922"/>
    </source>
</evidence>
<comment type="catalytic activity">
    <reaction evidence="11">
        <text>sphinganine + octadecanoyl-CoA = N-(octadecanoyl)-sphinganine + CoA + H(+)</text>
        <dbReference type="Rhea" id="RHEA:36547"/>
        <dbReference type="ChEBI" id="CHEBI:15378"/>
        <dbReference type="ChEBI" id="CHEBI:57287"/>
        <dbReference type="ChEBI" id="CHEBI:57394"/>
        <dbReference type="ChEBI" id="CHEBI:57817"/>
        <dbReference type="ChEBI" id="CHEBI:67033"/>
    </reaction>
    <physiologicalReaction direction="left-to-right" evidence="11">
        <dbReference type="Rhea" id="RHEA:36548"/>
    </physiologicalReaction>
</comment>
<feature type="DNA-binding region" description="Homeobox" evidence="12">
    <location>
        <begin position="77"/>
        <end position="131"/>
    </location>
</feature>
<evidence type="ECO:0000256" key="7">
    <source>
        <dbReference type="ARBA" id="ARBA00022824"/>
    </source>
</evidence>
<dbReference type="GO" id="GO:0003677">
    <property type="term" value="F:DNA binding"/>
    <property type="evidence" value="ECO:0007669"/>
    <property type="project" value="UniProtKB-UniRule"/>
</dbReference>